<dbReference type="Pfam" id="PF07345">
    <property type="entry name" value="ATPaseInh_sub_z"/>
    <property type="match status" value="1"/>
</dbReference>
<sequence>MTGMEDRQKAFETKYALDQEVMFRIEARTAKLFGLWIAEKAGMNADDAKSFAASVVSANLDEPGFEDMKRAVRPVLADKGIDLSESDLDSQIEKLMEEARLQITAE</sequence>
<reference evidence="1 2" key="1">
    <citation type="submission" date="2017-08" db="EMBL/GenBank/DDBJ databases">
        <title>Infants hospitalized years apart are colonized by the same room-sourced microbial strains.</title>
        <authorList>
            <person name="Brooks B."/>
            <person name="Olm M.R."/>
            <person name="Firek B.A."/>
            <person name="Baker R."/>
            <person name="Thomas B.C."/>
            <person name="Morowitz M.J."/>
            <person name="Banfield J.F."/>
        </authorList>
    </citation>
    <scope>NUCLEOTIDE SEQUENCE [LARGE SCALE GENOMIC DNA]</scope>
    <source>
        <strain evidence="1">S2_018_000_R2_104</strain>
    </source>
</reference>
<dbReference type="Proteomes" id="UP000249557">
    <property type="component" value="Unassembled WGS sequence"/>
</dbReference>
<protein>
    <submittedName>
        <fullName evidence="1">DUF1476 domain-containing protein</fullName>
    </submittedName>
</protein>
<dbReference type="PIRSF" id="PIRSF031780">
    <property type="entry name" value="UCP031780"/>
    <property type="match status" value="1"/>
</dbReference>
<evidence type="ECO:0000313" key="2">
    <source>
        <dbReference type="Proteomes" id="UP000249557"/>
    </source>
</evidence>
<accession>A0A2W5BKF7</accession>
<dbReference type="InterPro" id="IPR038293">
    <property type="entry name" value="ATPase_inh_sub_z_sf"/>
</dbReference>
<name>A0A2W5BKF7_9BACT</name>
<gene>
    <name evidence="1" type="ORF">DI626_08925</name>
</gene>
<dbReference type="InterPro" id="IPR009945">
    <property type="entry name" value="ATPase_inh_sub_z"/>
</dbReference>
<dbReference type="AlphaFoldDB" id="A0A2W5BKF7"/>
<organism evidence="1 2">
    <name type="scientific">Micavibrio aeruginosavorus</name>
    <dbReference type="NCBI Taxonomy" id="349221"/>
    <lineage>
        <taxon>Bacteria</taxon>
        <taxon>Pseudomonadati</taxon>
        <taxon>Bdellovibrionota</taxon>
        <taxon>Bdellovibrionia</taxon>
        <taxon>Bdellovibrionales</taxon>
        <taxon>Pseudobdellovibrionaceae</taxon>
        <taxon>Micavibrio</taxon>
    </lineage>
</organism>
<evidence type="ECO:0000313" key="1">
    <source>
        <dbReference type="EMBL" id="PZO83615.1"/>
    </source>
</evidence>
<dbReference type="Gene3D" id="1.10.790.20">
    <property type="entry name" value="Domain of unknown function DUF1476"/>
    <property type="match status" value="1"/>
</dbReference>
<proteinExistence type="predicted"/>
<comment type="caution">
    <text evidence="1">The sequence shown here is derived from an EMBL/GenBank/DDBJ whole genome shotgun (WGS) entry which is preliminary data.</text>
</comment>
<dbReference type="EMBL" id="QFNK01000204">
    <property type="protein sequence ID" value="PZO83615.1"/>
    <property type="molecule type" value="Genomic_DNA"/>
</dbReference>